<feature type="transmembrane region" description="Helical" evidence="2">
    <location>
        <begin position="40"/>
        <end position="57"/>
    </location>
</feature>
<gene>
    <name evidence="3" type="ORF">NIES1031_10170</name>
</gene>
<keyword evidence="4" id="KW-1185">Reference proteome</keyword>
<sequence length="104" mass="11304">MASNSETDIRVSATGKIWGFATGMLAICIPLVPVTRSGPILPLAVVTGAAISTVAVWRSSDNDASHNLANRIKNLEQRVADLETICSSQEIELQRRIRRLDTED</sequence>
<dbReference type="AlphaFoldDB" id="A0A1U7HUI7"/>
<proteinExistence type="predicted"/>
<dbReference type="OrthoDB" id="426278at2"/>
<keyword evidence="1" id="KW-0175">Coiled coil</keyword>
<keyword evidence="2" id="KW-1133">Transmembrane helix</keyword>
<keyword evidence="2" id="KW-0472">Membrane</keyword>
<evidence type="ECO:0000256" key="2">
    <source>
        <dbReference type="SAM" id="Phobius"/>
    </source>
</evidence>
<name>A0A1U7HUI7_9CHRO</name>
<feature type="transmembrane region" description="Helical" evidence="2">
    <location>
        <begin position="17"/>
        <end position="34"/>
    </location>
</feature>
<dbReference type="EMBL" id="MRCC01000007">
    <property type="protein sequence ID" value="OKH27194.1"/>
    <property type="molecule type" value="Genomic_DNA"/>
</dbReference>
<dbReference type="Proteomes" id="UP000185984">
    <property type="component" value="Unassembled WGS sequence"/>
</dbReference>
<organism evidence="3 4">
    <name type="scientific">Chroogloeocystis siderophila 5.2 s.c.1</name>
    <dbReference type="NCBI Taxonomy" id="247279"/>
    <lineage>
        <taxon>Bacteria</taxon>
        <taxon>Bacillati</taxon>
        <taxon>Cyanobacteriota</taxon>
        <taxon>Cyanophyceae</taxon>
        <taxon>Oscillatoriophycideae</taxon>
        <taxon>Chroococcales</taxon>
        <taxon>Chroococcaceae</taxon>
        <taxon>Chroogloeocystis</taxon>
    </lineage>
</organism>
<comment type="caution">
    <text evidence="3">The sequence shown here is derived from an EMBL/GenBank/DDBJ whole genome shotgun (WGS) entry which is preliminary data.</text>
</comment>
<keyword evidence="2" id="KW-0812">Transmembrane</keyword>
<evidence type="ECO:0000313" key="4">
    <source>
        <dbReference type="Proteomes" id="UP000185984"/>
    </source>
</evidence>
<accession>A0A1U7HUI7</accession>
<feature type="coiled-coil region" evidence="1">
    <location>
        <begin position="65"/>
        <end position="92"/>
    </location>
</feature>
<protein>
    <submittedName>
        <fullName evidence="3">Uncharacterized protein</fullName>
    </submittedName>
</protein>
<evidence type="ECO:0000256" key="1">
    <source>
        <dbReference type="SAM" id="Coils"/>
    </source>
</evidence>
<evidence type="ECO:0000313" key="3">
    <source>
        <dbReference type="EMBL" id="OKH27194.1"/>
    </source>
</evidence>
<reference evidence="3 4" key="1">
    <citation type="submission" date="2016-11" db="EMBL/GenBank/DDBJ databases">
        <title>Draft Genome Sequences of Nine Cyanobacterial Strains from Diverse Habitats.</title>
        <authorList>
            <person name="Zhu T."/>
            <person name="Hou S."/>
            <person name="Lu X."/>
            <person name="Hess W.R."/>
        </authorList>
    </citation>
    <scope>NUCLEOTIDE SEQUENCE [LARGE SCALE GENOMIC DNA]</scope>
    <source>
        <strain evidence="3 4">5.2 s.c.1</strain>
    </source>
</reference>